<comment type="caution">
    <text evidence="1">The sequence shown here is derived from an EMBL/GenBank/DDBJ whole genome shotgun (WGS) entry which is preliminary data.</text>
</comment>
<accession>A0ACB8RPH0</accession>
<dbReference type="Proteomes" id="UP000814033">
    <property type="component" value="Unassembled WGS sequence"/>
</dbReference>
<protein>
    <submittedName>
        <fullName evidence="1">Carbohydrate-binding module family 50 protein</fullName>
    </submittedName>
</protein>
<evidence type="ECO:0000313" key="2">
    <source>
        <dbReference type="Proteomes" id="UP000814033"/>
    </source>
</evidence>
<reference evidence="1" key="2">
    <citation type="journal article" date="2022" name="New Phytol.">
        <title>Evolutionary transition to the ectomycorrhizal habit in the genomes of a hyperdiverse lineage of mushroom-forming fungi.</title>
        <authorList>
            <person name="Looney B."/>
            <person name="Miyauchi S."/>
            <person name="Morin E."/>
            <person name="Drula E."/>
            <person name="Courty P.E."/>
            <person name="Kohler A."/>
            <person name="Kuo A."/>
            <person name="LaButti K."/>
            <person name="Pangilinan J."/>
            <person name="Lipzen A."/>
            <person name="Riley R."/>
            <person name="Andreopoulos W."/>
            <person name="He G."/>
            <person name="Johnson J."/>
            <person name="Nolan M."/>
            <person name="Tritt A."/>
            <person name="Barry K.W."/>
            <person name="Grigoriev I.V."/>
            <person name="Nagy L.G."/>
            <person name="Hibbett D."/>
            <person name="Henrissat B."/>
            <person name="Matheny P.B."/>
            <person name="Labbe J."/>
            <person name="Martin F.M."/>
        </authorList>
    </citation>
    <scope>NUCLEOTIDE SEQUENCE</scope>
    <source>
        <strain evidence="1">FP105234-sp</strain>
    </source>
</reference>
<reference evidence="1" key="1">
    <citation type="submission" date="2021-02" db="EMBL/GenBank/DDBJ databases">
        <authorList>
            <consortium name="DOE Joint Genome Institute"/>
            <person name="Ahrendt S."/>
            <person name="Looney B.P."/>
            <person name="Miyauchi S."/>
            <person name="Morin E."/>
            <person name="Drula E."/>
            <person name="Courty P.E."/>
            <person name="Chicoki N."/>
            <person name="Fauchery L."/>
            <person name="Kohler A."/>
            <person name="Kuo A."/>
            <person name="Labutti K."/>
            <person name="Pangilinan J."/>
            <person name="Lipzen A."/>
            <person name="Riley R."/>
            <person name="Andreopoulos W."/>
            <person name="He G."/>
            <person name="Johnson J."/>
            <person name="Barry K.W."/>
            <person name="Grigoriev I.V."/>
            <person name="Nagy L."/>
            <person name="Hibbett D."/>
            <person name="Henrissat B."/>
            <person name="Matheny P.B."/>
            <person name="Labbe J."/>
            <person name="Martin F."/>
        </authorList>
    </citation>
    <scope>NUCLEOTIDE SEQUENCE</scope>
    <source>
        <strain evidence="1">FP105234-sp</strain>
    </source>
</reference>
<gene>
    <name evidence="1" type="ORF">FA95DRAFT_1583217</name>
</gene>
<keyword evidence="2" id="KW-1185">Reference proteome</keyword>
<evidence type="ECO:0000313" key="1">
    <source>
        <dbReference type="EMBL" id="KAI0045935.1"/>
    </source>
</evidence>
<sequence>MLARSVIAALAGLPILAQSVFAADCARNYTVVQGDVCDSISAAHNVSTYQLAVANPQISDDCGNLVPGDNLCLGWAGEDCTTTYVVKQDDSIEAISGAAGVNSTVFLLNNPQIDSDGDNLYIGEVVCTSTSVQVPAKPADGKVPGSAIPSSAAPAKATAAPAKATATPISGNLSDGGDGDDDDDDLPWCDEI</sequence>
<name>A0ACB8RPH0_9AGAM</name>
<proteinExistence type="predicted"/>
<dbReference type="EMBL" id="MU275938">
    <property type="protein sequence ID" value="KAI0045935.1"/>
    <property type="molecule type" value="Genomic_DNA"/>
</dbReference>
<organism evidence="1 2">
    <name type="scientific">Auriscalpium vulgare</name>
    <dbReference type="NCBI Taxonomy" id="40419"/>
    <lineage>
        <taxon>Eukaryota</taxon>
        <taxon>Fungi</taxon>
        <taxon>Dikarya</taxon>
        <taxon>Basidiomycota</taxon>
        <taxon>Agaricomycotina</taxon>
        <taxon>Agaricomycetes</taxon>
        <taxon>Russulales</taxon>
        <taxon>Auriscalpiaceae</taxon>
        <taxon>Auriscalpium</taxon>
    </lineage>
</organism>